<dbReference type="InterPro" id="IPR029032">
    <property type="entry name" value="AhpD-like"/>
</dbReference>
<feature type="domain" description="Carboxymuconolactone decarboxylase-like" evidence="1">
    <location>
        <begin position="52"/>
        <end position="115"/>
    </location>
</feature>
<gene>
    <name evidence="2" type="ORF">CTV99_09905</name>
</gene>
<accession>A0A2G8IU41</accession>
<dbReference type="SUPFAM" id="SSF69118">
    <property type="entry name" value="AhpD-like"/>
    <property type="match status" value="1"/>
</dbReference>
<dbReference type="GO" id="GO:0051920">
    <property type="term" value="F:peroxiredoxin activity"/>
    <property type="evidence" value="ECO:0007669"/>
    <property type="project" value="InterPro"/>
</dbReference>
<evidence type="ECO:0000259" key="1">
    <source>
        <dbReference type="Pfam" id="PF02627"/>
    </source>
</evidence>
<dbReference type="Gene3D" id="1.20.1290.10">
    <property type="entry name" value="AhpD-like"/>
    <property type="match status" value="1"/>
</dbReference>
<reference evidence="2 3" key="1">
    <citation type="submission" date="2017-11" db="EMBL/GenBank/DDBJ databases">
        <title>Draft genome sequence of Bacillus pumilus 51_5il from lake Gorkoye (Russia: Novosibirsk region).</title>
        <authorList>
            <person name="Shipova A.A."/>
            <person name="Rozanov A.S."/>
            <person name="Bryanskaya A.V."/>
            <person name="Peltek S.E."/>
        </authorList>
    </citation>
    <scope>NUCLEOTIDE SEQUENCE [LARGE SCALE GENOMIC DNA]</scope>
    <source>
        <strain evidence="2 3">51_5il</strain>
    </source>
</reference>
<dbReference type="Pfam" id="PF02627">
    <property type="entry name" value="CMD"/>
    <property type="match status" value="1"/>
</dbReference>
<dbReference type="Proteomes" id="UP000230768">
    <property type="component" value="Unassembled WGS sequence"/>
</dbReference>
<evidence type="ECO:0000313" key="3">
    <source>
        <dbReference type="Proteomes" id="UP000230768"/>
    </source>
</evidence>
<organism evidence="2 3">
    <name type="scientific">Bacillus pumilus</name>
    <name type="common">Bacillus mesentericus</name>
    <dbReference type="NCBI Taxonomy" id="1408"/>
    <lineage>
        <taxon>Bacteria</taxon>
        <taxon>Bacillati</taxon>
        <taxon>Bacillota</taxon>
        <taxon>Bacilli</taxon>
        <taxon>Bacillales</taxon>
        <taxon>Bacillaceae</taxon>
        <taxon>Bacillus</taxon>
    </lineage>
</organism>
<protein>
    <submittedName>
        <fullName evidence="2">4-carboxymuconolactone decarboxylase</fullName>
    </submittedName>
</protein>
<dbReference type="InterPro" id="IPR052512">
    <property type="entry name" value="4CMD/NDH-1_regulator"/>
</dbReference>
<dbReference type="InterPro" id="IPR003779">
    <property type="entry name" value="CMD-like"/>
</dbReference>
<name>A0A2G8IU41_BACPU</name>
<dbReference type="RefSeq" id="WP_099727414.1">
    <property type="nucleotide sequence ID" value="NZ_CP101833.1"/>
</dbReference>
<dbReference type="PANTHER" id="PTHR33570">
    <property type="entry name" value="4-CARBOXYMUCONOLACTONE DECARBOXYLASE FAMILY PROTEIN"/>
    <property type="match status" value="1"/>
</dbReference>
<proteinExistence type="predicted"/>
<dbReference type="PANTHER" id="PTHR33570:SF2">
    <property type="entry name" value="CARBOXYMUCONOLACTONE DECARBOXYLASE-LIKE DOMAIN-CONTAINING PROTEIN"/>
    <property type="match status" value="1"/>
</dbReference>
<sequence>MNEEKETCQIKQETAAGNMEKLSIHENESIRSNIEQLTIELGEQKEFNHFILDDKQKAISTLSALITKGNCDEELKAHFEQALHIGLSVIEIMEIIKHCTKVAGFPHSINALFIFQNLLDENTKQIR</sequence>
<evidence type="ECO:0000313" key="2">
    <source>
        <dbReference type="EMBL" id="PIK27014.1"/>
    </source>
</evidence>
<comment type="caution">
    <text evidence="2">The sequence shown here is derived from an EMBL/GenBank/DDBJ whole genome shotgun (WGS) entry which is preliminary data.</text>
</comment>
<dbReference type="EMBL" id="PEKP01000010">
    <property type="protein sequence ID" value="PIK27014.1"/>
    <property type="molecule type" value="Genomic_DNA"/>
</dbReference>
<dbReference type="AlphaFoldDB" id="A0A2G8IU41"/>